<dbReference type="AlphaFoldDB" id="A0A8J6P8D9"/>
<sequence length="137" mass="15487">MYGVETKRINEAVKNNPDKFPTGYVIELDKTEWDGLKSKFSTSIKGGKVKLPSAFSEKGLYMLATILKSQHAVRVTLAIIETFSKIRELSRNIKTLSNVKTGVPRIRKTPVVQKQHESIKDFDPFSFSDEGIENLLK</sequence>
<dbReference type="InterPro" id="IPR018873">
    <property type="entry name" value="KilA-N_DNA-bd_domain"/>
</dbReference>
<organism evidence="2 3">
    <name type="scientific">Candidatus Desulfatibia vada</name>
    <dbReference type="NCBI Taxonomy" id="2841696"/>
    <lineage>
        <taxon>Bacteria</taxon>
        <taxon>Pseudomonadati</taxon>
        <taxon>Thermodesulfobacteriota</taxon>
        <taxon>Desulfobacteria</taxon>
        <taxon>Desulfobacterales</taxon>
        <taxon>Desulfobacterales incertae sedis</taxon>
        <taxon>Candidatus Desulfatibia</taxon>
    </lineage>
</organism>
<dbReference type="Pfam" id="PF10543">
    <property type="entry name" value="ORF6N"/>
    <property type="match status" value="1"/>
</dbReference>
<protein>
    <submittedName>
        <fullName evidence="2">ORF6N domain-containing protein</fullName>
    </submittedName>
</protein>
<evidence type="ECO:0000313" key="3">
    <source>
        <dbReference type="Proteomes" id="UP000605201"/>
    </source>
</evidence>
<gene>
    <name evidence="2" type="ORF">H8D96_20470</name>
</gene>
<reference evidence="2 3" key="1">
    <citation type="submission" date="2020-08" db="EMBL/GenBank/DDBJ databases">
        <title>Bridging the membrane lipid divide: bacteria of the FCB group superphylum have the potential to synthesize archaeal ether lipids.</title>
        <authorList>
            <person name="Villanueva L."/>
            <person name="Von Meijenfeldt F.A.B."/>
            <person name="Westbye A.B."/>
            <person name="Yadav S."/>
            <person name="Hopmans E.C."/>
            <person name="Dutilh B.E."/>
            <person name="Sinninghe Damste J.S."/>
        </authorList>
    </citation>
    <scope>NUCLEOTIDE SEQUENCE [LARGE SCALE GENOMIC DNA]</scope>
    <source>
        <strain evidence="2">NIOZ-UU17</strain>
    </source>
</reference>
<accession>A0A8J6P8D9</accession>
<comment type="caution">
    <text evidence="2">The sequence shown here is derived from an EMBL/GenBank/DDBJ whole genome shotgun (WGS) entry which is preliminary data.</text>
</comment>
<feature type="domain" description="KilA-N DNA-binding" evidence="1">
    <location>
        <begin position="1"/>
        <end position="66"/>
    </location>
</feature>
<dbReference type="EMBL" id="JACNIG010000410">
    <property type="protein sequence ID" value="MBC8434291.1"/>
    <property type="molecule type" value="Genomic_DNA"/>
</dbReference>
<proteinExistence type="predicted"/>
<evidence type="ECO:0000259" key="1">
    <source>
        <dbReference type="Pfam" id="PF10543"/>
    </source>
</evidence>
<evidence type="ECO:0000313" key="2">
    <source>
        <dbReference type="EMBL" id="MBC8434291.1"/>
    </source>
</evidence>
<dbReference type="Proteomes" id="UP000605201">
    <property type="component" value="Unassembled WGS sequence"/>
</dbReference>
<name>A0A8J6P8D9_9BACT</name>